<feature type="region of interest" description="Disordered" evidence="1">
    <location>
        <begin position="169"/>
        <end position="188"/>
    </location>
</feature>
<organism evidence="2 3">
    <name type="scientific">Discostella pseudostelligera</name>
    <dbReference type="NCBI Taxonomy" id="259834"/>
    <lineage>
        <taxon>Eukaryota</taxon>
        <taxon>Sar</taxon>
        <taxon>Stramenopiles</taxon>
        <taxon>Ochrophyta</taxon>
        <taxon>Bacillariophyta</taxon>
        <taxon>Coscinodiscophyceae</taxon>
        <taxon>Thalassiosirophycidae</taxon>
        <taxon>Stephanodiscales</taxon>
        <taxon>Stephanodiscaceae</taxon>
        <taxon>Discostella</taxon>
    </lineage>
</organism>
<dbReference type="EMBL" id="JALLBG020000035">
    <property type="protein sequence ID" value="KAL3770813.1"/>
    <property type="molecule type" value="Genomic_DNA"/>
</dbReference>
<dbReference type="InterPro" id="IPR019410">
    <property type="entry name" value="Methyltransf_16"/>
</dbReference>
<name>A0ABD3N642_9STRA</name>
<keyword evidence="3" id="KW-1185">Reference proteome</keyword>
<dbReference type="PANTHER" id="PTHR14614">
    <property type="entry name" value="HEPATOCELLULAR CARCINOMA-ASSOCIATED ANTIGEN"/>
    <property type="match status" value="1"/>
</dbReference>
<reference evidence="2 3" key="1">
    <citation type="submission" date="2024-10" db="EMBL/GenBank/DDBJ databases">
        <title>Updated reference genomes for cyclostephanoid diatoms.</title>
        <authorList>
            <person name="Roberts W.R."/>
            <person name="Alverson A.J."/>
        </authorList>
    </citation>
    <scope>NUCLEOTIDE SEQUENCE [LARGE SCALE GENOMIC DNA]</scope>
    <source>
        <strain evidence="2 3">AJA232-27</strain>
    </source>
</reference>
<evidence type="ECO:0000256" key="1">
    <source>
        <dbReference type="SAM" id="MobiDB-lite"/>
    </source>
</evidence>
<dbReference type="Pfam" id="PF10294">
    <property type="entry name" value="Methyltransf_16"/>
    <property type="match status" value="1"/>
</dbReference>
<dbReference type="Gene3D" id="3.40.50.150">
    <property type="entry name" value="Vaccinia Virus protein VP39"/>
    <property type="match status" value="1"/>
</dbReference>
<proteinExistence type="predicted"/>
<accession>A0ABD3N642</accession>
<feature type="compositionally biased region" description="Polar residues" evidence="1">
    <location>
        <begin position="172"/>
        <end position="188"/>
    </location>
</feature>
<dbReference type="InterPro" id="IPR029063">
    <property type="entry name" value="SAM-dependent_MTases_sf"/>
</dbReference>
<comment type="caution">
    <text evidence="2">The sequence shown here is derived from an EMBL/GenBank/DDBJ whole genome shotgun (WGS) entry which is preliminary data.</text>
</comment>
<gene>
    <name evidence="2" type="ORF">ACHAWU_006372</name>
</gene>
<protein>
    <submittedName>
        <fullName evidence="2">Uncharacterized protein</fullName>
    </submittedName>
</protein>
<evidence type="ECO:0000313" key="3">
    <source>
        <dbReference type="Proteomes" id="UP001530293"/>
    </source>
</evidence>
<sequence length="303" mass="34493">MEDTQDDEPGAFLLVNDIPIHFSEDWDTGIGGGLWSTGLAFAQYLEHRSEDVLVNLRRLALVKKYSASSTRWHGNYEIDRNSINDDNSNERLHRHEIKEFNGISALELGSGNGFLSACLLALVMSDENSNIPLTELAITDMKDHLPLMFKTLKANSHVWDTLTYDDGEHSTTFDGTSPGNTTRPVERPMQQSPHVILAEHIWGEFESTNINTKTNQLHNKKYDFIFGTDLAYRNSLHDSLISSLLHFSHQHTLCLIGVTMTDTQPIFFDRLTEEGFRYEKLADHLLEREFRGGNFGLIAIQRR</sequence>
<evidence type="ECO:0000313" key="2">
    <source>
        <dbReference type="EMBL" id="KAL3770813.1"/>
    </source>
</evidence>
<dbReference type="Proteomes" id="UP001530293">
    <property type="component" value="Unassembled WGS sequence"/>
</dbReference>
<dbReference type="AlphaFoldDB" id="A0ABD3N642"/>